<dbReference type="AlphaFoldDB" id="A0A975FWX1"/>
<organism evidence="5 6">
    <name type="scientific">Phenylobacterium montanum</name>
    <dbReference type="NCBI Taxonomy" id="2823693"/>
    <lineage>
        <taxon>Bacteria</taxon>
        <taxon>Pseudomonadati</taxon>
        <taxon>Pseudomonadota</taxon>
        <taxon>Alphaproteobacteria</taxon>
        <taxon>Caulobacterales</taxon>
        <taxon>Caulobacteraceae</taxon>
        <taxon>Phenylobacterium</taxon>
    </lineage>
</organism>
<dbReference type="PANTHER" id="PTHR10696">
    <property type="entry name" value="GAMMA-BUTYROBETAINE HYDROXYLASE-RELATED"/>
    <property type="match status" value="1"/>
</dbReference>
<feature type="domain" description="TauD/TfdA-like" evidence="4">
    <location>
        <begin position="49"/>
        <end position="307"/>
    </location>
</feature>
<proteinExistence type="predicted"/>
<evidence type="ECO:0000259" key="4">
    <source>
        <dbReference type="Pfam" id="PF02668"/>
    </source>
</evidence>
<evidence type="ECO:0000256" key="2">
    <source>
        <dbReference type="ARBA" id="ARBA00023002"/>
    </source>
</evidence>
<keyword evidence="5" id="KW-0223">Dioxygenase</keyword>
<dbReference type="InterPro" id="IPR050411">
    <property type="entry name" value="AlphaKG_dependent_hydroxylases"/>
</dbReference>
<dbReference type="Pfam" id="PF02668">
    <property type="entry name" value="TauD"/>
    <property type="match status" value="1"/>
</dbReference>
<dbReference type="Proteomes" id="UP000676409">
    <property type="component" value="Chromosome"/>
</dbReference>
<gene>
    <name evidence="5" type="ORF">KCG34_18185</name>
</gene>
<dbReference type="Gene3D" id="3.60.130.10">
    <property type="entry name" value="Clavaminate synthase-like"/>
    <property type="match status" value="1"/>
</dbReference>
<protein>
    <submittedName>
        <fullName evidence="5">TauD/TfdA family dioxygenase</fullName>
    </submittedName>
</protein>
<keyword evidence="2" id="KW-0560">Oxidoreductase</keyword>
<dbReference type="EMBL" id="CP073078">
    <property type="protein sequence ID" value="QUD86983.1"/>
    <property type="molecule type" value="Genomic_DNA"/>
</dbReference>
<evidence type="ECO:0000313" key="5">
    <source>
        <dbReference type="EMBL" id="QUD86983.1"/>
    </source>
</evidence>
<keyword evidence="3" id="KW-0045">Antibiotic biosynthesis</keyword>
<dbReference type="PANTHER" id="PTHR10696:SF56">
    <property type="entry name" value="TAUD_TFDA-LIKE DOMAIN-CONTAINING PROTEIN"/>
    <property type="match status" value="1"/>
</dbReference>
<dbReference type="InterPro" id="IPR042098">
    <property type="entry name" value="TauD-like_sf"/>
</dbReference>
<sequence>MTLPAIPIITPAAWLGPEMRERRDWIYRLCAEEADELKRAAKRLAEQQRPLDRIAAADQPLPLLAPRLKAWLAELEHGRGFVLVRGVPVEQMSEEEASIAYWLMGLHLGAPKPQNSKGELLGHVRDLGDDPNTPGVRLYRTHAKQDFHTDGADIIGLLCLKRSKSGGLSRIVSSISVFNEVARRRPDLAPLLFEDFHWDFEIDAAPGLPRTLAMPICRYDGERLRTFFIGWYIRNAQRFPDVPRLTPAQHELLDLVEAVANDPALYLDMDFEPGDVQFLYNASILHARTEYEDWDEPERKRHLLRLWLTV</sequence>
<reference evidence="5" key="1">
    <citation type="submission" date="2021-04" db="EMBL/GenBank/DDBJ databases">
        <title>The complete genome sequence of Caulobacter sp. S6.</title>
        <authorList>
            <person name="Tang Y."/>
            <person name="Ouyang W."/>
            <person name="Liu Q."/>
            <person name="Huang B."/>
            <person name="Guo Z."/>
            <person name="Lei P."/>
        </authorList>
    </citation>
    <scope>NUCLEOTIDE SEQUENCE</scope>
    <source>
        <strain evidence="5">S6</strain>
    </source>
</reference>
<dbReference type="GO" id="GO:0017000">
    <property type="term" value="P:antibiotic biosynthetic process"/>
    <property type="evidence" value="ECO:0007669"/>
    <property type="project" value="UniProtKB-KW"/>
</dbReference>
<evidence type="ECO:0000313" key="6">
    <source>
        <dbReference type="Proteomes" id="UP000676409"/>
    </source>
</evidence>
<comment type="cofactor">
    <cofactor evidence="1">
        <name>Fe(2+)</name>
        <dbReference type="ChEBI" id="CHEBI:29033"/>
    </cofactor>
</comment>
<name>A0A975FWX1_9CAUL</name>
<dbReference type="GO" id="GO:0016706">
    <property type="term" value="F:2-oxoglutarate-dependent dioxygenase activity"/>
    <property type="evidence" value="ECO:0007669"/>
    <property type="project" value="UniProtKB-ARBA"/>
</dbReference>
<dbReference type="RefSeq" id="WP_211937035.1">
    <property type="nucleotide sequence ID" value="NZ_CP073078.1"/>
</dbReference>
<dbReference type="SUPFAM" id="SSF51197">
    <property type="entry name" value="Clavaminate synthase-like"/>
    <property type="match status" value="1"/>
</dbReference>
<dbReference type="InterPro" id="IPR003819">
    <property type="entry name" value="TauD/TfdA-like"/>
</dbReference>
<dbReference type="KEGG" id="caul:KCG34_18185"/>
<evidence type="ECO:0000256" key="3">
    <source>
        <dbReference type="ARBA" id="ARBA00023194"/>
    </source>
</evidence>
<evidence type="ECO:0000256" key="1">
    <source>
        <dbReference type="ARBA" id="ARBA00001954"/>
    </source>
</evidence>
<accession>A0A975FWX1</accession>
<keyword evidence="6" id="KW-1185">Reference proteome</keyword>